<sequence>MGFKKISGAGNQPGWRIAGQMQVDVAATGRDCPIGHLTATGGLFCPLGKDVRRFYLIEIECGFFCLAPQTETEIERLLARGINEFLHRVDFDVTHRHDQSPLAKCLK</sequence>
<organism evidence="1 2">
    <name type="scientific">Qingshengfaniella alkalisoli</name>
    <dbReference type="NCBI Taxonomy" id="2599296"/>
    <lineage>
        <taxon>Bacteria</taxon>
        <taxon>Pseudomonadati</taxon>
        <taxon>Pseudomonadota</taxon>
        <taxon>Alphaproteobacteria</taxon>
        <taxon>Rhodobacterales</taxon>
        <taxon>Paracoccaceae</taxon>
        <taxon>Qingshengfaniella</taxon>
    </lineage>
</organism>
<evidence type="ECO:0000313" key="1">
    <source>
        <dbReference type="EMBL" id="QDY70687.1"/>
    </source>
</evidence>
<dbReference type="KEGG" id="lit:FPZ52_13490"/>
<protein>
    <submittedName>
        <fullName evidence="1">Uncharacterized protein</fullName>
    </submittedName>
</protein>
<keyword evidence="2" id="KW-1185">Reference proteome</keyword>
<dbReference type="RefSeq" id="WP_146366103.1">
    <property type="nucleotide sequence ID" value="NZ_CP042262.1"/>
</dbReference>
<name>A0A5B8J8A1_9RHOB</name>
<dbReference type="AlphaFoldDB" id="A0A5B8J8A1"/>
<gene>
    <name evidence="1" type="ORF">FPZ52_13490</name>
</gene>
<geneLocation type="plasmid" evidence="1 2">
    <name>unnamed1</name>
</geneLocation>
<evidence type="ECO:0000313" key="2">
    <source>
        <dbReference type="Proteomes" id="UP000318483"/>
    </source>
</evidence>
<keyword evidence="1" id="KW-0614">Plasmid</keyword>
<proteinExistence type="predicted"/>
<reference evidence="1 2" key="1">
    <citation type="submission" date="2019-07" db="EMBL/GenBank/DDBJ databases">
        <title>Litoreibacter alkalisoli sp. nov., isolated from saline-alkaline soil.</title>
        <authorList>
            <person name="Wang S."/>
            <person name="Xu L."/>
            <person name="Xing Y.-T."/>
            <person name="Sun J.-Q."/>
        </authorList>
    </citation>
    <scope>NUCLEOTIDE SEQUENCE [LARGE SCALE GENOMIC DNA]</scope>
    <source>
        <strain evidence="1 2">LN3S51</strain>
        <plasmid evidence="1 2">unnamed1</plasmid>
    </source>
</reference>
<dbReference type="Proteomes" id="UP000318483">
    <property type="component" value="Plasmid unnamed1"/>
</dbReference>
<dbReference type="EMBL" id="CP042262">
    <property type="protein sequence ID" value="QDY70687.1"/>
    <property type="molecule type" value="Genomic_DNA"/>
</dbReference>
<accession>A0A5B8J8A1</accession>